<evidence type="ECO:0000259" key="7">
    <source>
        <dbReference type="PROSITE" id="PS50095"/>
    </source>
</evidence>
<keyword evidence="3" id="KW-0925">Oxylipin biosynthesis</keyword>
<reference evidence="9" key="2">
    <citation type="submission" date="2025-08" db="UniProtKB">
        <authorList>
            <consortium name="RefSeq"/>
        </authorList>
    </citation>
    <scope>IDENTIFICATION</scope>
    <source>
        <tissue evidence="9">Leaf</tissue>
    </source>
</reference>
<dbReference type="GO" id="GO:0034440">
    <property type="term" value="P:lipid oxidation"/>
    <property type="evidence" value="ECO:0007669"/>
    <property type="project" value="InterPro"/>
</dbReference>
<dbReference type="SMART" id="SM00308">
    <property type="entry name" value="LH2"/>
    <property type="match status" value="1"/>
</dbReference>
<dbReference type="PRINTS" id="PR00468">
    <property type="entry name" value="PLTLPOXGNASE"/>
</dbReference>
<evidence type="ECO:0000313" key="9">
    <source>
        <dbReference type="RefSeq" id="XP_020080927.1"/>
    </source>
</evidence>
<keyword evidence="3" id="KW-0443">Lipid metabolism</keyword>
<comment type="similarity">
    <text evidence="1">Belongs to the lipoxygenase family.</text>
</comment>
<dbReference type="InterPro" id="IPR036392">
    <property type="entry name" value="PLAT/LH2_dom_sf"/>
</dbReference>
<organism evidence="8 9">
    <name type="scientific">Ananas comosus</name>
    <name type="common">Pineapple</name>
    <name type="synonym">Ananas ananas</name>
    <dbReference type="NCBI Taxonomy" id="4615"/>
    <lineage>
        <taxon>Eukaryota</taxon>
        <taxon>Viridiplantae</taxon>
        <taxon>Streptophyta</taxon>
        <taxon>Embryophyta</taxon>
        <taxon>Tracheophyta</taxon>
        <taxon>Spermatophyta</taxon>
        <taxon>Magnoliopsida</taxon>
        <taxon>Liliopsida</taxon>
        <taxon>Poales</taxon>
        <taxon>Bromeliaceae</taxon>
        <taxon>Bromelioideae</taxon>
        <taxon>Ananas</taxon>
    </lineage>
</organism>
<accession>A0A6P5ECM1</accession>
<evidence type="ECO:0000313" key="8">
    <source>
        <dbReference type="Proteomes" id="UP000515123"/>
    </source>
</evidence>
<dbReference type="GO" id="GO:0006633">
    <property type="term" value="P:fatty acid biosynthetic process"/>
    <property type="evidence" value="ECO:0007669"/>
    <property type="project" value="UniProtKB-KW"/>
</dbReference>
<evidence type="ECO:0000256" key="6">
    <source>
        <dbReference type="PROSITE-ProRule" id="PRU00152"/>
    </source>
</evidence>
<evidence type="ECO:0000256" key="4">
    <source>
        <dbReference type="ARBA" id="ARBA00022832"/>
    </source>
</evidence>
<dbReference type="OrthoDB" id="1708684at2759"/>
<keyword evidence="5" id="KW-0275">Fatty acid biosynthesis</keyword>
<evidence type="ECO:0000256" key="5">
    <source>
        <dbReference type="ARBA" id="ARBA00023160"/>
    </source>
</evidence>
<dbReference type="RefSeq" id="XP_020080927.1">
    <property type="nucleotide sequence ID" value="XM_020225338.1"/>
</dbReference>
<dbReference type="GO" id="GO:0031408">
    <property type="term" value="P:oxylipin biosynthetic process"/>
    <property type="evidence" value="ECO:0007669"/>
    <property type="project" value="UniProtKB-KW"/>
</dbReference>
<dbReference type="GO" id="GO:0046872">
    <property type="term" value="F:metal ion binding"/>
    <property type="evidence" value="ECO:0007669"/>
    <property type="project" value="InterPro"/>
</dbReference>
<comment type="caution">
    <text evidence="6">Lacks conserved residue(s) required for the propagation of feature annotation.</text>
</comment>
<evidence type="ECO:0000256" key="2">
    <source>
        <dbReference type="ARBA" id="ARBA00022516"/>
    </source>
</evidence>
<evidence type="ECO:0000256" key="1">
    <source>
        <dbReference type="ARBA" id="ARBA00009419"/>
    </source>
</evidence>
<protein>
    <submittedName>
        <fullName evidence="9">Linoleate 9S-lipoxygenase 3</fullName>
    </submittedName>
</protein>
<dbReference type="SUPFAM" id="SSF49723">
    <property type="entry name" value="Lipase/lipooxygenase domain (PLAT/LH2 domain)"/>
    <property type="match status" value="1"/>
</dbReference>
<reference evidence="8" key="1">
    <citation type="journal article" date="2015" name="Nat. Genet.">
        <title>The pineapple genome and the evolution of CAM photosynthesis.</title>
        <authorList>
            <person name="Ming R."/>
            <person name="VanBuren R."/>
            <person name="Wai C.M."/>
            <person name="Tang H."/>
            <person name="Schatz M.C."/>
            <person name="Bowers J.E."/>
            <person name="Lyons E."/>
            <person name="Wang M.L."/>
            <person name="Chen J."/>
            <person name="Biggers E."/>
            <person name="Zhang J."/>
            <person name="Huang L."/>
            <person name="Zhang L."/>
            <person name="Miao W."/>
            <person name="Zhang J."/>
            <person name="Ye Z."/>
            <person name="Miao C."/>
            <person name="Lin Z."/>
            <person name="Wang H."/>
            <person name="Zhou H."/>
            <person name="Yim W.C."/>
            <person name="Priest H.D."/>
            <person name="Zheng C."/>
            <person name="Woodhouse M."/>
            <person name="Edger P.P."/>
            <person name="Guyot R."/>
            <person name="Guo H.B."/>
            <person name="Guo H."/>
            <person name="Zheng G."/>
            <person name="Singh R."/>
            <person name="Sharma A."/>
            <person name="Min X."/>
            <person name="Zheng Y."/>
            <person name="Lee H."/>
            <person name="Gurtowski J."/>
            <person name="Sedlazeck F.J."/>
            <person name="Harkess A."/>
            <person name="McKain M.R."/>
            <person name="Liao Z."/>
            <person name="Fang J."/>
            <person name="Liu J."/>
            <person name="Zhang X."/>
            <person name="Zhang Q."/>
            <person name="Hu W."/>
            <person name="Qin Y."/>
            <person name="Wang K."/>
            <person name="Chen L.Y."/>
            <person name="Shirley N."/>
            <person name="Lin Y.R."/>
            <person name="Liu L.Y."/>
            <person name="Hernandez A.G."/>
            <person name="Wright C.L."/>
            <person name="Bulone V."/>
            <person name="Tuskan G.A."/>
            <person name="Heath K."/>
            <person name="Zee F."/>
            <person name="Moore P.H."/>
            <person name="Sunkar R."/>
            <person name="Leebens-Mack J.H."/>
            <person name="Mockler T."/>
            <person name="Bennetzen J.L."/>
            <person name="Freeling M."/>
            <person name="Sankoff D."/>
            <person name="Paterson A.H."/>
            <person name="Zhu X."/>
            <person name="Yang X."/>
            <person name="Smith J.A."/>
            <person name="Cushman J.C."/>
            <person name="Paull R.E."/>
            <person name="Yu Q."/>
        </authorList>
    </citation>
    <scope>NUCLEOTIDE SEQUENCE [LARGE SCALE GENOMIC DNA]</scope>
    <source>
        <strain evidence="8">cv. F153</strain>
    </source>
</reference>
<feature type="domain" description="PLAT" evidence="7">
    <location>
        <begin position="46"/>
        <end position="171"/>
    </location>
</feature>
<dbReference type="Gene3D" id="2.60.60.20">
    <property type="entry name" value="PLAT/LH2 domain"/>
    <property type="match status" value="1"/>
</dbReference>
<dbReference type="PROSITE" id="PS50095">
    <property type="entry name" value="PLAT"/>
    <property type="match status" value="1"/>
</dbReference>
<proteinExistence type="inferred from homology"/>
<dbReference type="GO" id="GO:0016702">
    <property type="term" value="F:oxidoreductase activity, acting on single donors with incorporation of molecular oxygen, incorporation of two atoms of oxygen"/>
    <property type="evidence" value="ECO:0007669"/>
    <property type="project" value="InterPro"/>
</dbReference>
<sequence length="176" mass="19368">MQGLENILDSRKNFENMLDSIIGRVKGTVPVKGTVVLMRKNVLDFNDFGASVIDNVSELLGQKVSLQLVSATVGDPNNGNRGVVGQAAYLENYISLLPSLAAGESKYNVTFQWDAKTGIPGAVIVKNHHTSQFYLKTLTIDDFPGKGRIVFVCNSWVYPADKYSYDRVFFANNVSI</sequence>
<dbReference type="InterPro" id="IPR042057">
    <property type="entry name" value="Lipoxy_PLAT/LH2"/>
</dbReference>
<dbReference type="PANTHER" id="PTHR11771">
    <property type="entry name" value="LIPOXYGENASE"/>
    <property type="match status" value="1"/>
</dbReference>
<dbReference type="Pfam" id="PF01477">
    <property type="entry name" value="PLAT"/>
    <property type="match status" value="1"/>
</dbReference>
<dbReference type="GeneID" id="109704579"/>
<name>A0A6P5ECM1_ANACO</name>
<keyword evidence="4" id="KW-0276">Fatty acid metabolism</keyword>
<dbReference type="Proteomes" id="UP000515123">
    <property type="component" value="Unplaced"/>
</dbReference>
<dbReference type="AlphaFoldDB" id="A0A6P5ECM1"/>
<dbReference type="CDD" id="cd01751">
    <property type="entry name" value="PLAT_LH2"/>
    <property type="match status" value="1"/>
</dbReference>
<dbReference type="InterPro" id="IPR000907">
    <property type="entry name" value="LipOase"/>
</dbReference>
<keyword evidence="8" id="KW-1185">Reference proteome</keyword>
<dbReference type="InterPro" id="IPR001246">
    <property type="entry name" value="LipOase_plant"/>
</dbReference>
<gene>
    <name evidence="9" type="primary">LOC109704579</name>
</gene>
<keyword evidence="2" id="KW-0444">Lipid biosynthesis</keyword>
<evidence type="ECO:0000256" key="3">
    <source>
        <dbReference type="ARBA" id="ARBA00022767"/>
    </source>
</evidence>
<dbReference type="InterPro" id="IPR001024">
    <property type="entry name" value="PLAT/LH2_dom"/>
</dbReference>